<dbReference type="PROSITE" id="PS01276">
    <property type="entry name" value="PEPTIDASE_U32"/>
    <property type="match status" value="1"/>
</dbReference>
<dbReference type="InterPro" id="IPR001539">
    <property type="entry name" value="Peptidase_U32"/>
</dbReference>
<dbReference type="Proteomes" id="UP000886804">
    <property type="component" value="Unassembled WGS sequence"/>
</dbReference>
<organism evidence="3 4">
    <name type="scientific">Candidatus Enterocloster faecavium</name>
    <dbReference type="NCBI Taxonomy" id="2838560"/>
    <lineage>
        <taxon>Bacteria</taxon>
        <taxon>Bacillati</taxon>
        <taxon>Bacillota</taxon>
        <taxon>Clostridia</taxon>
        <taxon>Lachnospirales</taxon>
        <taxon>Lachnospiraceae</taxon>
        <taxon>Enterocloster</taxon>
    </lineage>
</organism>
<evidence type="ECO:0000259" key="2">
    <source>
        <dbReference type="Pfam" id="PF12392"/>
    </source>
</evidence>
<accession>A0A9D2L5R0</accession>
<dbReference type="Pfam" id="PF01136">
    <property type="entry name" value="Peptidase_U32"/>
    <property type="match status" value="2"/>
</dbReference>
<dbReference type="InterPro" id="IPR051454">
    <property type="entry name" value="RNA/ubiquinone_mod_enzymes"/>
</dbReference>
<dbReference type="InterPro" id="IPR020988">
    <property type="entry name" value="Pept_U32_collagenase"/>
</dbReference>
<protein>
    <submittedName>
        <fullName evidence="3">U32 family peptidase</fullName>
    </submittedName>
</protein>
<gene>
    <name evidence="3" type="ORF">H9716_00855</name>
</gene>
<evidence type="ECO:0000256" key="1">
    <source>
        <dbReference type="SAM" id="MobiDB-lite"/>
    </source>
</evidence>
<feature type="domain" description="Peptidase U32 collagenase" evidence="2">
    <location>
        <begin position="320"/>
        <end position="443"/>
    </location>
</feature>
<dbReference type="PANTHER" id="PTHR30217:SF10">
    <property type="entry name" value="23S RRNA 5-HYDROXYCYTIDINE C2501 SYNTHASE"/>
    <property type="match status" value="1"/>
</dbReference>
<name>A0A9D2L5R0_9FIRM</name>
<evidence type="ECO:0000313" key="4">
    <source>
        <dbReference type="Proteomes" id="UP000886804"/>
    </source>
</evidence>
<reference evidence="3" key="1">
    <citation type="journal article" date="2021" name="PeerJ">
        <title>Extensive microbial diversity within the chicken gut microbiome revealed by metagenomics and culture.</title>
        <authorList>
            <person name="Gilroy R."/>
            <person name="Ravi A."/>
            <person name="Getino M."/>
            <person name="Pursley I."/>
            <person name="Horton D.L."/>
            <person name="Alikhan N.F."/>
            <person name="Baker D."/>
            <person name="Gharbi K."/>
            <person name="Hall N."/>
            <person name="Watson M."/>
            <person name="Adriaenssens E.M."/>
            <person name="Foster-Nyarko E."/>
            <person name="Jarju S."/>
            <person name="Secka A."/>
            <person name="Antonio M."/>
            <person name="Oren A."/>
            <person name="Chaudhuri R.R."/>
            <person name="La Ragione R."/>
            <person name="Hildebrand F."/>
            <person name="Pallen M.J."/>
        </authorList>
    </citation>
    <scope>NUCLEOTIDE SEQUENCE</scope>
    <source>
        <strain evidence="3">CHK188-4685</strain>
    </source>
</reference>
<proteinExistence type="predicted"/>
<sequence length="754" mass="85061">MERGMGLEVLAPAGSVESMKAAVAAGADAVYMGGSRFGARAYADNPDEDGMLRAIDYIHLHGRRLYLTVNTLFREEEMGELYDYLLPYYKEGLDAVIVQDLGVMAFIRRHFPGLDIHASTQMTITGVYGARLMKELGAVRVVTARELSLEEISRIHQQVDVEIESFVHGALCYCYSGQCLMSSLIGGRSGNRGRCAQPCRLPYEARERGKKAPANPEQERYLLSLKDLCTLDLIPQMAQAGVYSMKIEGRMKSPRYTAGVVRTYRKYVDRYLEHGSQGYRVEPEDKRQLAELFDRGGFTEGYYRQHNGRDMVALKEKPAFRKADQELFDELDRLYVNREVKEPVRGKVRLEEGSPAELSLSADVRGSHGCVRRITVQVQGQCPGSAKNQPLTKEKVQKQIEKTGSTPFEFERLETELSGSLFLPVQALNELRRSGLEQLQEAVLMESRRGEPEGNRKEKEREREKTEGQTSETSGIPELWTFLEEPVQLPAVLQDPGVSGVYLDAGGFPADSWKKAVQECRENGKQCYLALPHIFRTEGEAFFKEHQEELRKAGFQGFLVRNLEELQWLKERDESLARLPRVLDGTVYCWNRETVSLLKDLGAARLTLPWELNSRQARPVSGQAERVQLPVEIPVYGRIPMMVSAQCIRKTTLGCSGKNGQMELKDRTGARMAVKNRCAFCYNTIYNSAPLSLLGNESGVAKLDPAVLRLNFTTETGEETAQIIRAFRESFLEGKKSRVPFQDFTRGHFKRGVE</sequence>
<feature type="compositionally biased region" description="Basic and acidic residues" evidence="1">
    <location>
        <begin position="446"/>
        <end position="467"/>
    </location>
</feature>
<dbReference type="EMBL" id="DWYS01000010">
    <property type="protein sequence ID" value="HJB06400.1"/>
    <property type="molecule type" value="Genomic_DNA"/>
</dbReference>
<reference evidence="3" key="2">
    <citation type="submission" date="2021-04" db="EMBL/GenBank/DDBJ databases">
        <authorList>
            <person name="Gilroy R."/>
        </authorList>
    </citation>
    <scope>NUCLEOTIDE SEQUENCE</scope>
    <source>
        <strain evidence="3">CHK188-4685</strain>
    </source>
</reference>
<comment type="caution">
    <text evidence="3">The sequence shown here is derived from an EMBL/GenBank/DDBJ whole genome shotgun (WGS) entry which is preliminary data.</text>
</comment>
<dbReference type="PANTHER" id="PTHR30217">
    <property type="entry name" value="PEPTIDASE U32 FAMILY"/>
    <property type="match status" value="1"/>
</dbReference>
<dbReference type="Pfam" id="PF12392">
    <property type="entry name" value="DUF3656"/>
    <property type="match status" value="1"/>
</dbReference>
<evidence type="ECO:0000313" key="3">
    <source>
        <dbReference type="EMBL" id="HJB06400.1"/>
    </source>
</evidence>
<feature type="region of interest" description="Disordered" evidence="1">
    <location>
        <begin position="443"/>
        <end position="475"/>
    </location>
</feature>
<dbReference type="AlphaFoldDB" id="A0A9D2L5R0"/>